<organism evidence="19 20">
    <name type="scientific">Marinobacter mobilis</name>
    <dbReference type="NCBI Taxonomy" id="488533"/>
    <lineage>
        <taxon>Bacteria</taxon>
        <taxon>Pseudomonadati</taxon>
        <taxon>Pseudomonadota</taxon>
        <taxon>Gammaproteobacteria</taxon>
        <taxon>Pseudomonadales</taxon>
        <taxon>Marinobacteraceae</taxon>
        <taxon>Marinobacter</taxon>
    </lineage>
</organism>
<dbReference type="HAMAP" id="MF_00427">
    <property type="entry name" value="NqrC"/>
    <property type="match status" value="1"/>
</dbReference>
<evidence type="ECO:0000313" key="20">
    <source>
        <dbReference type="Proteomes" id="UP000199675"/>
    </source>
</evidence>
<evidence type="ECO:0000256" key="9">
    <source>
        <dbReference type="ARBA" id="ARBA00022989"/>
    </source>
</evidence>
<dbReference type="AlphaFoldDB" id="A0A1H2Z114"/>
<dbReference type="PIRSF" id="PIRSF009437">
    <property type="entry name" value="NQR-1_subunit_C"/>
    <property type="match status" value="1"/>
</dbReference>
<name>A0A1H2Z114_9GAMM</name>
<keyword evidence="4 16" id="KW-0597">Phosphoprotein</keyword>
<keyword evidence="6 16" id="KW-0288">FMN</keyword>
<keyword evidence="8 16" id="KW-1278">Translocase</keyword>
<comment type="subunit">
    <text evidence="16 17">Composed of six subunits; NqrA, NqrB, NqrC, NqrD, NqrE and NqrF.</text>
</comment>
<keyword evidence="14 16" id="KW-0472">Membrane</keyword>
<comment type="subcellular location">
    <subcellularLocation>
        <location evidence="16">Cell membrane</location>
        <topology evidence="16">Single-pass membrane protein</topology>
    </subcellularLocation>
</comment>
<evidence type="ECO:0000256" key="14">
    <source>
        <dbReference type="ARBA" id="ARBA00023136"/>
    </source>
</evidence>
<keyword evidence="3" id="KW-0997">Cell inner membrane</keyword>
<dbReference type="PANTHER" id="PTHR37838">
    <property type="entry name" value="NA(+)-TRANSLOCATING NADH-QUINONE REDUCTASE SUBUNIT C"/>
    <property type="match status" value="1"/>
</dbReference>
<evidence type="ECO:0000256" key="11">
    <source>
        <dbReference type="ARBA" id="ARBA00023053"/>
    </source>
</evidence>
<dbReference type="EMBL" id="FNNE01000006">
    <property type="protein sequence ID" value="SDX10489.1"/>
    <property type="molecule type" value="Genomic_DNA"/>
</dbReference>
<dbReference type="Proteomes" id="UP000199675">
    <property type="component" value="Unassembled WGS sequence"/>
</dbReference>
<comment type="similarity">
    <text evidence="16 17">Belongs to the NqrC family.</text>
</comment>
<dbReference type="RefSeq" id="WP_245725998.1">
    <property type="nucleotide sequence ID" value="NZ_JBHIWV010000008.1"/>
</dbReference>
<dbReference type="InterPro" id="IPR010204">
    <property type="entry name" value="NqrC"/>
</dbReference>
<evidence type="ECO:0000256" key="6">
    <source>
        <dbReference type="ARBA" id="ARBA00022643"/>
    </source>
</evidence>
<dbReference type="PANTHER" id="PTHR37838:SF1">
    <property type="entry name" value="NA(+)-TRANSLOCATING NADH-QUINONE REDUCTASE SUBUNIT C"/>
    <property type="match status" value="1"/>
</dbReference>
<keyword evidence="15 16" id="KW-0739">Sodium transport</keyword>
<dbReference type="NCBIfam" id="NF003749">
    <property type="entry name" value="PRK05346.1-5"/>
    <property type="match status" value="1"/>
</dbReference>
<keyword evidence="10 16" id="KW-0520">NAD</keyword>
<sequence length="266" mass="28808">MANKETVSRTLIVALALCIVCSVVVSTAAVMLKPAQVTNQNLDIKSNILAAAGMLEAGATPADIEEQFQRFEVRLLDLDTGEYVDPQSVGFEDAMKYDMYKAASDPALSTVLGSSEDPAGIKRRPNVAKIFILTENGELQRVVLPVHGYGLWSTLYGFVSLEGDANTIEGLGFYSHAETPGLGGEVDNPRWKQQWVGKTVYGDQAGQPEIRLVKGGVDPNDPNGEHRVDALSGATLTSRGVENLLNYWMGENGYATFLQKLRQGEV</sequence>
<keyword evidence="20" id="KW-1185">Reference proteome</keyword>
<evidence type="ECO:0000313" key="19">
    <source>
        <dbReference type="EMBL" id="SDX10489.1"/>
    </source>
</evidence>
<evidence type="ECO:0000256" key="7">
    <source>
        <dbReference type="ARBA" id="ARBA00022692"/>
    </source>
</evidence>
<accession>A0A1H2Z114</accession>
<keyword evidence="11 16" id="KW-0915">Sodium</keyword>
<keyword evidence="5 16" id="KW-0285">Flavoprotein</keyword>
<dbReference type="STRING" id="488533.SAMN04487960_106131"/>
<keyword evidence="2 16" id="KW-1003">Cell membrane</keyword>
<comment type="caution">
    <text evidence="16">Lacks conserved residue(s) required for the propagation of feature annotation.</text>
</comment>
<gene>
    <name evidence="16" type="primary">nqrC</name>
    <name evidence="19" type="ORF">SAMN04487960_106131</name>
</gene>
<dbReference type="GO" id="GO:0005886">
    <property type="term" value="C:plasma membrane"/>
    <property type="evidence" value="ECO:0007669"/>
    <property type="project" value="UniProtKB-SubCell"/>
</dbReference>
<keyword evidence="1 16" id="KW-0813">Transport</keyword>
<dbReference type="InterPro" id="IPR007329">
    <property type="entry name" value="FMN-bd"/>
</dbReference>
<protein>
    <recommendedName>
        <fullName evidence="16 17">Na(+)-translocating NADH-quinone reductase subunit C</fullName>
        <shortName evidence="16 17">Na(+)-NQR subunit C</shortName>
        <shortName evidence="16 17">Na(+)-translocating NQR subunit C</shortName>
        <ecNumber evidence="16 17">7.2.1.1</ecNumber>
    </recommendedName>
    <alternativeName>
        <fullName evidence="16 17">NQR complex subunit C</fullName>
    </alternativeName>
    <alternativeName>
        <fullName evidence="16 17">NQR-1 subunit C</fullName>
    </alternativeName>
</protein>
<keyword evidence="12 16" id="KW-0406">Ion transport</keyword>
<dbReference type="EC" id="7.2.1.1" evidence="16 17"/>
<dbReference type="NCBIfam" id="TIGR01938">
    <property type="entry name" value="nqrC"/>
    <property type="match status" value="1"/>
</dbReference>
<evidence type="ECO:0000256" key="8">
    <source>
        <dbReference type="ARBA" id="ARBA00022967"/>
    </source>
</evidence>
<evidence type="ECO:0000256" key="3">
    <source>
        <dbReference type="ARBA" id="ARBA00022519"/>
    </source>
</evidence>
<comment type="catalytic activity">
    <reaction evidence="16 17">
        <text>a ubiquinone + n Na(+)(in) + NADH + H(+) = a ubiquinol + n Na(+)(out) + NAD(+)</text>
        <dbReference type="Rhea" id="RHEA:47748"/>
        <dbReference type="Rhea" id="RHEA-COMP:9565"/>
        <dbReference type="Rhea" id="RHEA-COMP:9566"/>
        <dbReference type="ChEBI" id="CHEBI:15378"/>
        <dbReference type="ChEBI" id="CHEBI:16389"/>
        <dbReference type="ChEBI" id="CHEBI:17976"/>
        <dbReference type="ChEBI" id="CHEBI:29101"/>
        <dbReference type="ChEBI" id="CHEBI:57540"/>
        <dbReference type="ChEBI" id="CHEBI:57945"/>
        <dbReference type="EC" id="7.2.1.1"/>
    </reaction>
</comment>
<keyword evidence="13 16" id="KW-0830">Ubiquinone</keyword>
<reference evidence="19 20" key="1">
    <citation type="submission" date="2016-10" db="EMBL/GenBank/DDBJ databases">
        <authorList>
            <person name="de Groot N.N."/>
        </authorList>
    </citation>
    <scope>NUCLEOTIDE SEQUENCE [LARGE SCALE GENOMIC DNA]</scope>
    <source>
        <strain evidence="19 20">CGMCC 1.7059</strain>
    </source>
</reference>
<evidence type="ECO:0000256" key="15">
    <source>
        <dbReference type="ARBA" id="ARBA00023201"/>
    </source>
</evidence>
<dbReference type="GO" id="GO:0010181">
    <property type="term" value="F:FMN binding"/>
    <property type="evidence" value="ECO:0007669"/>
    <property type="project" value="UniProtKB-UniRule"/>
</dbReference>
<dbReference type="GO" id="GO:0016655">
    <property type="term" value="F:oxidoreductase activity, acting on NAD(P)H, quinone or similar compound as acceptor"/>
    <property type="evidence" value="ECO:0007669"/>
    <property type="project" value="UniProtKB-UniRule"/>
</dbReference>
<evidence type="ECO:0000256" key="5">
    <source>
        <dbReference type="ARBA" id="ARBA00022630"/>
    </source>
</evidence>
<dbReference type="Pfam" id="PF04205">
    <property type="entry name" value="FMN_bind"/>
    <property type="match status" value="1"/>
</dbReference>
<evidence type="ECO:0000256" key="10">
    <source>
        <dbReference type="ARBA" id="ARBA00023027"/>
    </source>
</evidence>
<evidence type="ECO:0000256" key="12">
    <source>
        <dbReference type="ARBA" id="ARBA00023065"/>
    </source>
</evidence>
<comment type="cofactor">
    <cofactor evidence="16 17">
        <name>FMN</name>
        <dbReference type="ChEBI" id="CHEBI:58210"/>
    </cofactor>
</comment>
<keyword evidence="9 16" id="KW-1133">Transmembrane helix</keyword>
<dbReference type="GO" id="GO:0006814">
    <property type="term" value="P:sodium ion transport"/>
    <property type="evidence" value="ECO:0007669"/>
    <property type="project" value="UniProtKB-UniRule"/>
</dbReference>
<evidence type="ECO:0000259" key="18">
    <source>
        <dbReference type="SMART" id="SM00900"/>
    </source>
</evidence>
<comment type="function">
    <text evidence="16">NQR complex catalyzes the reduction of ubiquinone-1 to ubiquinol by two successive reactions, coupled with the transport of Na(+) ions from the cytoplasm to the periplasm. NqrA to NqrE are probably involved in the second step, the conversion of ubisemiquinone to ubiquinol.</text>
</comment>
<keyword evidence="7 16" id="KW-0812">Transmembrane</keyword>
<evidence type="ECO:0000256" key="17">
    <source>
        <dbReference type="PIRNR" id="PIRNR009437"/>
    </source>
</evidence>
<evidence type="ECO:0000256" key="13">
    <source>
        <dbReference type="ARBA" id="ARBA00023075"/>
    </source>
</evidence>
<evidence type="ECO:0000256" key="2">
    <source>
        <dbReference type="ARBA" id="ARBA00022475"/>
    </source>
</evidence>
<feature type="domain" description="FMN-binding" evidence="18">
    <location>
        <begin position="150"/>
        <end position="252"/>
    </location>
</feature>
<feature type="modified residue" description="FMN phosphoryl threonine" evidence="16">
    <location>
        <position position="235"/>
    </location>
</feature>
<evidence type="ECO:0000256" key="4">
    <source>
        <dbReference type="ARBA" id="ARBA00022553"/>
    </source>
</evidence>
<evidence type="ECO:0000256" key="1">
    <source>
        <dbReference type="ARBA" id="ARBA00022448"/>
    </source>
</evidence>
<evidence type="ECO:0000256" key="16">
    <source>
        <dbReference type="HAMAP-Rule" id="MF_00427"/>
    </source>
</evidence>
<proteinExistence type="inferred from homology"/>
<dbReference type="SMART" id="SM00900">
    <property type="entry name" value="FMN_bind"/>
    <property type="match status" value="1"/>
</dbReference>